<dbReference type="Gene3D" id="2.60.120.1440">
    <property type="match status" value="1"/>
</dbReference>
<evidence type="ECO:0000256" key="1">
    <source>
        <dbReference type="SAM" id="Phobius"/>
    </source>
</evidence>
<evidence type="ECO:0000259" key="2">
    <source>
        <dbReference type="Pfam" id="PF04773"/>
    </source>
</evidence>
<dbReference type="OrthoDB" id="1099963at2"/>
<dbReference type="EMBL" id="SWBQ01000007">
    <property type="protein sequence ID" value="TKC03675.1"/>
    <property type="molecule type" value="Genomic_DNA"/>
</dbReference>
<name>A0A4U1CC96_9SPHI</name>
<keyword evidence="5" id="KW-1185">Reference proteome</keyword>
<keyword evidence="1" id="KW-1133">Transmembrane helix</keyword>
<dbReference type="PANTHER" id="PTHR30273:SF2">
    <property type="entry name" value="PROTEIN FECR"/>
    <property type="match status" value="1"/>
</dbReference>
<dbReference type="Pfam" id="PF04773">
    <property type="entry name" value="FecR"/>
    <property type="match status" value="1"/>
</dbReference>
<dbReference type="AlphaFoldDB" id="A0A4U1CC96"/>
<dbReference type="PIRSF" id="PIRSF018266">
    <property type="entry name" value="FecR"/>
    <property type="match status" value="1"/>
</dbReference>
<comment type="caution">
    <text evidence="4">The sequence shown here is derived from an EMBL/GenBank/DDBJ whole genome shotgun (WGS) entry which is preliminary data.</text>
</comment>
<sequence>MQEVEVKYLLKKYESGECTEAEKALVESWYLKYRATTVKTLSEAETESDILEIWSALEKSAGGSKRIILWSKLAVAALIVFTLSAMLYFTFNGGKPQKSKDNLNSLSKAKQIIPGTDKAILILADGTKIDLDDKANGQIANQSGIKIEKTADGHLHYTVTETDKTKKAGISYNTIETPKGGKYQITLPDGSEVWLDAASSLRYPTKFVAKERKVELSGQAYFEIAKDKTKPFKVITDKQQIEVFGTHFNVNAYSDEKEVLTTLLEGSVKVGLLNNDKGNFIKPGEQAVLKENKFQVKAVDVETVVAWKNGDFVFENEEAGILLNKLARWYDVQFVCDEKLRDIKLGGKISRSKNLYDVLRILQLTRKINFEVQGRRIIAMP</sequence>
<keyword evidence="1" id="KW-0812">Transmembrane</keyword>
<organism evidence="4 5">
    <name type="scientific">Pedobacter frigoris</name>
    <dbReference type="NCBI Taxonomy" id="2571272"/>
    <lineage>
        <taxon>Bacteria</taxon>
        <taxon>Pseudomonadati</taxon>
        <taxon>Bacteroidota</taxon>
        <taxon>Sphingobacteriia</taxon>
        <taxon>Sphingobacteriales</taxon>
        <taxon>Sphingobacteriaceae</taxon>
        <taxon>Pedobacter</taxon>
    </lineage>
</organism>
<dbReference type="InterPro" id="IPR006860">
    <property type="entry name" value="FecR"/>
</dbReference>
<dbReference type="FunFam" id="2.60.120.1440:FF:000001">
    <property type="entry name" value="Putative anti-sigma factor"/>
    <property type="match status" value="1"/>
</dbReference>
<dbReference type="InterPro" id="IPR032508">
    <property type="entry name" value="FecR_C"/>
</dbReference>
<dbReference type="Pfam" id="PF16344">
    <property type="entry name" value="FecR_C"/>
    <property type="match status" value="1"/>
</dbReference>
<feature type="transmembrane region" description="Helical" evidence="1">
    <location>
        <begin position="67"/>
        <end position="91"/>
    </location>
</feature>
<protein>
    <submittedName>
        <fullName evidence="4">FecR family protein</fullName>
    </submittedName>
</protein>
<dbReference type="GO" id="GO:0016989">
    <property type="term" value="F:sigma factor antagonist activity"/>
    <property type="evidence" value="ECO:0007669"/>
    <property type="project" value="TreeGrafter"/>
</dbReference>
<dbReference type="PANTHER" id="PTHR30273">
    <property type="entry name" value="PERIPLASMIC SIGNAL SENSOR AND SIGMA FACTOR ACTIVATOR FECR-RELATED"/>
    <property type="match status" value="1"/>
</dbReference>
<dbReference type="RefSeq" id="WP_136837698.1">
    <property type="nucleotide sequence ID" value="NZ_SWBQ01000007.1"/>
</dbReference>
<accession>A0A4U1CC96</accession>
<evidence type="ECO:0000259" key="3">
    <source>
        <dbReference type="Pfam" id="PF16344"/>
    </source>
</evidence>
<dbReference type="Proteomes" id="UP000307244">
    <property type="component" value="Unassembled WGS sequence"/>
</dbReference>
<dbReference type="InterPro" id="IPR012373">
    <property type="entry name" value="Ferrdict_sens_TM"/>
</dbReference>
<dbReference type="Gene3D" id="3.55.50.30">
    <property type="match status" value="1"/>
</dbReference>
<evidence type="ECO:0000313" key="4">
    <source>
        <dbReference type="EMBL" id="TKC03675.1"/>
    </source>
</evidence>
<keyword evidence="1" id="KW-0472">Membrane</keyword>
<evidence type="ECO:0000313" key="5">
    <source>
        <dbReference type="Proteomes" id="UP000307244"/>
    </source>
</evidence>
<feature type="domain" description="FecR protein" evidence="2">
    <location>
        <begin position="174"/>
        <end position="269"/>
    </location>
</feature>
<gene>
    <name evidence="4" type="ORF">FA047_19120</name>
</gene>
<feature type="domain" description="Protein FecR C-terminal" evidence="3">
    <location>
        <begin position="311"/>
        <end position="378"/>
    </location>
</feature>
<proteinExistence type="predicted"/>
<reference evidence="4 5" key="1">
    <citation type="submission" date="2019-04" db="EMBL/GenBank/DDBJ databases">
        <title>Pedobacter sp. RP-3-15 sp. nov., isolated from Arctic soil.</title>
        <authorList>
            <person name="Dahal R.H."/>
            <person name="Kim D.-U."/>
        </authorList>
    </citation>
    <scope>NUCLEOTIDE SEQUENCE [LARGE SCALE GENOMIC DNA]</scope>
    <source>
        <strain evidence="4 5">RP-3-15</strain>
    </source>
</reference>